<dbReference type="GeneID" id="98151750"/>
<feature type="transmembrane region" description="Helical" evidence="2">
    <location>
        <begin position="21"/>
        <end position="43"/>
    </location>
</feature>
<keyword evidence="2" id="KW-0812">Transmembrane</keyword>
<evidence type="ECO:0000256" key="1">
    <source>
        <dbReference type="SAM" id="MobiDB-lite"/>
    </source>
</evidence>
<sequence>MAGSSPDGRKMGQKSGIHWRMPTAMILCFVLGLGLAIGHHFYYYSLDDTAVGGQDEQAWALRIGTGLAFLTKTFLTTAVGIACVQNLWWILRLKPVRLSTLDSMWDIRGSIFNFFDPQIWIRGPNVAILGLITWTIPLVTVVTPATLSVQSAFITNFSPQQMLPDFDWDFFKYSTMSSGGYDGPTPYITRFLTGIVIQGSVRTLQAPAPNSSYTHSFIAPLIQCEPGREILNTSFQEWHRRTDMFRITYTGFTATTGNISRDLDVLFESTASFNTSEIRPDDEGLVGKLILALQPYSPDRTLVECAMYNASYTVDFHFVNGEQTQEITDMTILNPVPRYTQKQSPTPSDEHKRFSYTSIMSVFSTIFTGRCWYYPQHCDLTQAFSTALGNSKEMYPLIYADTEVNTTHLPSLADAAAQLGRNITLSLLSDPYFQLNATAANTINVTTYSYEPRYLYSQKNLLIAYGVSIFISLLCIIAGFLTMWDNGFAFTDSFSTILRATRNPRFDEIVPQDSTTGSDPPPEALARTRVQWVGLPSAASASGYESGRGREDGLGVAGLRPLSALAETEKGSGSGSGSAHGGGEGERSPRSPIAFANRIRERKNYQATATVSSVQERSPDGFI</sequence>
<dbReference type="PANTHER" id="PTHR35041:SF6">
    <property type="entry name" value="FORMYLMETHIONINE DEFORMYLASE-LIKE PROTEIN-RELATED"/>
    <property type="match status" value="1"/>
</dbReference>
<feature type="transmembrane region" description="Helical" evidence="2">
    <location>
        <begin position="63"/>
        <end position="91"/>
    </location>
</feature>
<feature type="region of interest" description="Disordered" evidence="1">
    <location>
        <begin position="566"/>
        <end position="623"/>
    </location>
</feature>
<organism evidence="3 4">
    <name type="scientific">Aspergillus pseudodeflectus</name>
    <dbReference type="NCBI Taxonomy" id="176178"/>
    <lineage>
        <taxon>Eukaryota</taxon>
        <taxon>Fungi</taxon>
        <taxon>Dikarya</taxon>
        <taxon>Ascomycota</taxon>
        <taxon>Pezizomycotina</taxon>
        <taxon>Eurotiomycetes</taxon>
        <taxon>Eurotiomycetidae</taxon>
        <taxon>Eurotiales</taxon>
        <taxon>Aspergillaceae</taxon>
        <taxon>Aspergillus</taxon>
        <taxon>Aspergillus subgen. Nidulantes</taxon>
    </lineage>
</organism>
<feature type="compositionally biased region" description="Polar residues" evidence="1">
    <location>
        <begin position="605"/>
        <end position="616"/>
    </location>
</feature>
<dbReference type="RefSeq" id="XP_070906097.1">
    <property type="nucleotide sequence ID" value="XM_071036586.1"/>
</dbReference>
<keyword evidence="2" id="KW-0472">Membrane</keyword>
<name>A0ABR4LCA0_9EURO</name>
<keyword evidence="4" id="KW-1185">Reference proteome</keyword>
<reference evidence="3 4" key="1">
    <citation type="submission" date="2024-07" db="EMBL/GenBank/DDBJ databases">
        <title>Section-level genome sequencing and comparative genomics of Aspergillus sections Usti and Cavernicolus.</title>
        <authorList>
            <consortium name="Lawrence Berkeley National Laboratory"/>
            <person name="Nybo J.L."/>
            <person name="Vesth T.C."/>
            <person name="Theobald S."/>
            <person name="Frisvad J.C."/>
            <person name="Larsen T.O."/>
            <person name="Kjaerboelling I."/>
            <person name="Rothschild-Mancinelli K."/>
            <person name="Lyhne E.K."/>
            <person name="Kogle M.E."/>
            <person name="Barry K."/>
            <person name="Clum A."/>
            <person name="Na H."/>
            <person name="Ledsgaard L."/>
            <person name="Lin J."/>
            <person name="Lipzen A."/>
            <person name="Kuo A."/>
            <person name="Riley R."/>
            <person name="Mondo S."/>
            <person name="LaButti K."/>
            <person name="Haridas S."/>
            <person name="Pangalinan J."/>
            <person name="Salamov A.A."/>
            <person name="Simmons B.A."/>
            <person name="Magnuson J.K."/>
            <person name="Chen J."/>
            <person name="Drula E."/>
            <person name="Henrissat B."/>
            <person name="Wiebenga A."/>
            <person name="Lubbers R.J."/>
            <person name="Gomes A.C."/>
            <person name="Macurrencykelacurrency M.R."/>
            <person name="Stajich J."/>
            <person name="Grigoriev I.V."/>
            <person name="Mortensen U.H."/>
            <person name="De vries R.P."/>
            <person name="Baker S.E."/>
            <person name="Andersen M.R."/>
        </authorList>
    </citation>
    <scope>NUCLEOTIDE SEQUENCE [LARGE SCALE GENOMIC DNA]</scope>
    <source>
        <strain evidence="3 4">CBS 756.74</strain>
    </source>
</reference>
<feature type="compositionally biased region" description="Gly residues" evidence="1">
    <location>
        <begin position="572"/>
        <end position="582"/>
    </location>
</feature>
<accession>A0ABR4LCA0</accession>
<evidence type="ECO:0000256" key="2">
    <source>
        <dbReference type="SAM" id="Phobius"/>
    </source>
</evidence>
<evidence type="ECO:0000313" key="4">
    <source>
        <dbReference type="Proteomes" id="UP001610444"/>
    </source>
</evidence>
<evidence type="ECO:0000313" key="3">
    <source>
        <dbReference type="EMBL" id="KAL2862007.1"/>
    </source>
</evidence>
<comment type="caution">
    <text evidence="3">The sequence shown here is derived from an EMBL/GenBank/DDBJ whole genome shotgun (WGS) entry which is preliminary data.</text>
</comment>
<gene>
    <name evidence="3" type="ORF">BJX68DRAFT_14656</name>
</gene>
<dbReference type="EMBL" id="JBFXLR010000001">
    <property type="protein sequence ID" value="KAL2862007.1"/>
    <property type="molecule type" value="Genomic_DNA"/>
</dbReference>
<dbReference type="PANTHER" id="PTHR35041">
    <property type="entry name" value="MEDIATOR OF RNA POLYMERASE II TRANSCRIPTION SUBUNIT 1"/>
    <property type="match status" value="1"/>
</dbReference>
<protein>
    <recommendedName>
        <fullName evidence="5">Transmembrane protein</fullName>
    </recommendedName>
</protein>
<feature type="transmembrane region" description="Helical" evidence="2">
    <location>
        <begin position="462"/>
        <end position="484"/>
    </location>
</feature>
<evidence type="ECO:0008006" key="5">
    <source>
        <dbReference type="Google" id="ProtNLM"/>
    </source>
</evidence>
<proteinExistence type="predicted"/>
<keyword evidence="2" id="KW-1133">Transmembrane helix</keyword>
<dbReference type="Proteomes" id="UP001610444">
    <property type="component" value="Unassembled WGS sequence"/>
</dbReference>